<dbReference type="EMBL" id="VNIK02000004">
    <property type="protein sequence ID" value="KAB5489539.1"/>
    <property type="molecule type" value="Genomic_DNA"/>
</dbReference>
<dbReference type="AlphaFoldDB" id="A0A5N5ISE6"/>
<reference evidence="1" key="1">
    <citation type="submission" date="2019-10" db="EMBL/GenBank/DDBJ databases">
        <title>Muricauda hadale sp. nov., a piezophilic bacterium isolated from hadopelagic water of the Mariana Trench.</title>
        <authorList>
            <person name="Wei Y."/>
        </authorList>
    </citation>
    <scope>NUCLEOTIDE SEQUENCE [LARGE SCALE GENOMIC DNA]</scope>
    <source>
        <strain evidence="1">MT-229</strain>
    </source>
</reference>
<keyword evidence="2" id="KW-1185">Reference proteome</keyword>
<protein>
    <submittedName>
        <fullName evidence="1">Uncharacterized protein</fullName>
    </submittedName>
</protein>
<dbReference type="RefSeq" id="WP_151890206.1">
    <property type="nucleotide sequence ID" value="NZ_VNIK02000004.1"/>
</dbReference>
<evidence type="ECO:0000313" key="1">
    <source>
        <dbReference type="EMBL" id="KAB5489539.1"/>
    </source>
</evidence>
<dbReference type="Proteomes" id="UP000319204">
    <property type="component" value="Unassembled WGS sequence"/>
</dbReference>
<sequence>MADVIVQVSFDVVEFSRLYEQDHPRSAKNMFRCNEEVKKGLKWFLSAQNPTEFQEKVSNYIEAVKLTKQLYEDIQIPIEGKEKIIAQLSNLQTHLAKLIEEASINH</sequence>
<dbReference type="OrthoDB" id="1440983at2"/>
<comment type="caution">
    <text evidence="1">The sequence shown here is derived from an EMBL/GenBank/DDBJ whole genome shotgun (WGS) entry which is preliminary data.</text>
</comment>
<organism evidence="1 2">
    <name type="scientific">Flagellimonas hadalis</name>
    <dbReference type="NCBI Taxonomy" id="2597517"/>
    <lineage>
        <taxon>Bacteria</taxon>
        <taxon>Pseudomonadati</taxon>
        <taxon>Bacteroidota</taxon>
        <taxon>Flavobacteriia</taxon>
        <taxon>Flavobacteriales</taxon>
        <taxon>Flavobacteriaceae</taxon>
        <taxon>Flagellimonas</taxon>
    </lineage>
</organism>
<accession>A0A5N5ISE6</accession>
<gene>
    <name evidence="1" type="ORF">FOT42_008845</name>
</gene>
<proteinExistence type="predicted"/>
<evidence type="ECO:0000313" key="2">
    <source>
        <dbReference type="Proteomes" id="UP000319204"/>
    </source>
</evidence>
<name>A0A5N5ISE6_9FLAO</name>